<comment type="caution">
    <text evidence="1">The sequence shown here is derived from an EMBL/GenBank/DDBJ whole genome shotgun (WGS) entry which is preliminary data.</text>
</comment>
<accession>A0A8X7BJG4</accession>
<name>A0A8X7BJG4_TRICX</name>
<dbReference type="EMBL" id="BMAU01021412">
    <property type="protein sequence ID" value="GFY33495.1"/>
    <property type="molecule type" value="Genomic_DNA"/>
</dbReference>
<protein>
    <submittedName>
        <fullName evidence="1">Uncharacterized protein</fullName>
    </submittedName>
</protein>
<dbReference type="AlphaFoldDB" id="A0A8X7BJG4"/>
<evidence type="ECO:0000313" key="1">
    <source>
        <dbReference type="EMBL" id="GFY33495.1"/>
    </source>
</evidence>
<organism evidence="1 2">
    <name type="scientific">Trichonephila clavipes</name>
    <name type="common">Golden silk orbweaver</name>
    <name type="synonym">Nephila clavipes</name>
    <dbReference type="NCBI Taxonomy" id="2585209"/>
    <lineage>
        <taxon>Eukaryota</taxon>
        <taxon>Metazoa</taxon>
        <taxon>Ecdysozoa</taxon>
        <taxon>Arthropoda</taxon>
        <taxon>Chelicerata</taxon>
        <taxon>Arachnida</taxon>
        <taxon>Araneae</taxon>
        <taxon>Araneomorphae</taxon>
        <taxon>Entelegynae</taxon>
        <taxon>Araneoidea</taxon>
        <taxon>Nephilidae</taxon>
        <taxon>Trichonephila</taxon>
    </lineage>
</organism>
<reference evidence="1" key="1">
    <citation type="submission" date="2020-08" db="EMBL/GenBank/DDBJ databases">
        <title>Multicomponent nature underlies the extraordinary mechanical properties of spider dragline silk.</title>
        <authorList>
            <person name="Kono N."/>
            <person name="Nakamura H."/>
            <person name="Mori M."/>
            <person name="Yoshida Y."/>
            <person name="Ohtoshi R."/>
            <person name="Malay A.D."/>
            <person name="Moran D.A.P."/>
            <person name="Tomita M."/>
            <person name="Numata K."/>
            <person name="Arakawa K."/>
        </authorList>
    </citation>
    <scope>NUCLEOTIDE SEQUENCE</scope>
</reference>
<gene>
    <name evidence="1" type="ORF">TNCV_4538231</name>
</gene>
<sequence length="104" mass="11361">MWSSVHPFSIMLPRQELQDHRNGVFLDVTGIKPCPDLSPNQNTLRIASGTESTLIRKGTRLHLSVVRFCALCTTVNGGVGGRLSMGGSVQDGWRIGPCESVWPQ</sequence>
<keyword evidence="2" id="KW-1185">Reference proteome</keyword>
<dbReference type="Proteomes" id="UP000887159">
    <property type="component" value="Unassembled WGS sequence"/>
</dbReference>
<proteinExistence type="predicted"/>
<evidence type="ECO:0000313" key="2">
    <source>
        <dbReference type="Proteomes" id="UP000887159"/>
    </source>
</evidence>